<dbReference type="EMBL" id="CM056743">
    <property type="protein sequence ID" value="KAJ8673525.1"/>
    <property type="molecule type" value="Genomic_DNA"/>
</dbReference>
<keyword evidence="2" id="KW-1185">Reference proteome</keyword>
<organism evidence="1 2">
    <name type="scientific">Eretmocerus hayati</name>
    <dbReference type="NCBI Taxonomy" id="131215"/>
    <lineage>
        <taxon>Eukaryota</taxon>
        <taxon>Metazoa</taxon>
        <taxon>Ecdysozoa</taxon>
        <taxon>Arthropoda</taxon>
        <taxon>Hexapoda</taxon>
        <taxon>Insecta</taxon>
        <taxon>Pterygota</taxon>
        <taxon>Neoptera</taxon>
        <taxon>Endopterygota</taxon>
        <taxon>Hymenoptera</taxon>
        <taxon>Apocrita</taxon>
        <taxon>Proctotrupomorpha</taxon>
        <taxon>Chalcidoidea</taxon>
        <taxon>Aphelinidae</taxon>
        <taxon>Aphelininae</taxon>
        <taxon>Eretmocerus</taxon>
    </lineage>
</organism>
<reference evidence="1" key="1">
    <citation type="submission" date="2023-04" db="EMBL/GenBank/DDBJ databases">
        <title>A chromosome-level genome assembly of the parasitoid wasp Eretmocerus hayati.</title>
        <authorList>
            <person name="Zhong Y."/>
            <person name="Liu S."/>
            <person name="Liu Y."/>
        </authorList>
    </citation>
    <scope>NUCLEOTIDE SEQUENCE</scope>
    <source>
        <strain evidence="1">ZJU_SS_LIU_2023</strain>
    </source>
</reference>
<proteinExistence type="predicted"/>
<evidence type="ECO:0000313" key="1">
    <source>
        <dbReference type="EMBL" id="KAJ8673525.1"/>
    </source>
</evidence>
<evidence type="ECO:0000313" key="2">
    <source>
        <dbReference type="Proteomes" id="UP001239111"/>
    </source>
</evidence>
<protein>
    <submittedName>
        <fullName evidence="1">Uncharacterized protein</fullName>
    </submittedName>
</protein>
<comment type="caution">
    <text evidence="1">The sequence shown here is derived from an EMBL/GenBank/DDBJ whole genome shotgun (WGS) entry which is preliminary data.</text>
</comment>
<dbReference type="Proteomes" id="UP001239111">
    <property type="component" value="Chromosome 3"/>
</dbReference>
<gene>
    <name evidence="1" type="ORF">QAD02_004787</name>
</gene>
<sequence length="114" mass="13157">MSKTLSTGPTSTIAELRNTVTHQQEIINSQRRELQELKEALAKYQYEEALEMRKKLHKRNEDLKEELDRALSDLNVARNRLNEVTIAFNPVTLASSYFPSSCFIHHCNLEAHMA</sequence>
<name>A0ACC2NQI5_9HYME</name>
<accession>A0ACC2NQI5</accession>